<dbReference type="InterPro" id="IPR007492">
    <property type="entry name" value="LytTR_DNA-bd_dom"/>
</dbReference>
<feature type="modified residue" description="4-aspartylphosphate" evidence="1">
    <location>
        <position position="53"/>
    </location>
</feature>
<dbReference type="SUPFAM" id="SSF52172">
    <property type="entry name" value="CheY-like"/>
    <property type="match status" value="1"/>
</dbReference>
<dbReference type="PROSITE" id="PS50930">
    <property type="entry name" value="HTH_LYTTR"/>
    <property type="match status" value="1"/>
</dbReference>
<keyword evidence="5" id="KW-1185">Reference proteome</keyword>
<dbReference type="RefSeq" id="WP_206588360.1">
    <property type="nucleotide sequence ID" value="NZ_JAFKCU010000006.1"/>
</dbReference>
<dbReference type="InterPro" id="IPR001789">
    <property type="entry name" value="Sig_transdc_resp-reg_receiver"/>
</dbReference>
<evidence type="ECO:0000313" key="5">
    <source>
        <dbReference type="Proteomes" id="UP000664480"/>
    </source>
</evidence>
<dbReference type="PROSITE" id="PS50110">
    <property type="entry name" value="RESPONSE_REGULATORY"/>
    <property type="match status" value="1"/>
</dbReference>
<reference evidence="4 5" key="1">
    <citation type="submission" date="2021-03" db="EMBL/GenBank/DDBJ databases">
        <title>novel species isolated from a fishpond in China.</title>
        <authorList>
            <person name="Lu H."/>
            <person name="Cai Z."/>
        </authorList>
    </citation>
    <scope>NUCLEOTIDE SEQUENCE [LARGE SCALE GENOMIC DNA]</scope>
    <source>
        <strain evidence="4 5">YJ13C</strain>
    </source>
</reference>
<evidence type="ECO:0000259" key="3">
    <source>
        <dbReference type="PROSITE" id="PS50930"/>
    </source>
</evidence>
<organism evidence="4 5">
    <name type="scientific">Algoriphagus pacificus</name>
    <dbReference type="NCBI Taxonomy" id="2811234"/>
    <lineage>
        <taxon>Bacteria</taxon>
        <taxon>Pseudomonadati</taxon>
        <taxon>Bacteroidota</taxon>
        <taxon>Cytophagia</taxon>
        <taxon>Cytophagales</taxon>
        <taxon>Cyclobacteriaceae</taxon>
        <taxon>Algoriphagus</taxon>
    </lineage>
</organism>
<feature type="domain" description="Response regulatory" evidence="2">
    <location>
        <begin position="2"/>
        <end position="114"/>
    </location>
</feature>
<evidence type="ECO:0000256" key="1">
    <source>
        <dbReference type="PROSITE-ProRule" id="PRU00169"/>
    </source>
</evidence>
<protein>
    <submittedName>
        <fullName evidence="4">Response regulator transcription factor</fullName>
    </submittedName>
</protein>
<dbReference type="PANTHER" id="PTHR37299:SF1">
    <property type="entry name" value="STAGE 0 SPORULATION PROTEIN A HOMOLOG"/>
    <property type="match status" value="1"/>
</dbReference>
<dbReference type="InterPro" id="IPR046947">
    <property type="entry name" value="LytR-like"/>
</dbReference>
<dbReference type="SMART" id="SM00850">
    <property type="entry name" value="LytTR"/>
    <property type="match status" value="1"/>
</dbReference>
<keyword evidence="1" id="KW-0597">Phosphoprotein</keyword>
<dbReference type="Gene3D" id="2.40.50.1020">
    <property type="entry name" value="LytTr DNA-binding domain"/>
    <property type="match status" value="1"/>
</dbReference>
<accession>A0ABS3CKS7</accession>
<dbReference type="PANTHER" id="PTHR37299">
    <property type="entry name" value="TRANSCRIPTIONAL REGULATOR-RELATED"/>
    <property type="match status" value="1"/>
</dbReference>
<dbReference type="SMART" id="SM00448">
    <property type="entry name" value="REC"/>
    <property type="match status" value="1"/>
</dbReference>
<dbReference type="Pfam" id="PF04397">
    <property type="entry name" value="LytTR"/>
    <property type="match status" value="1"/>
</dbReference>
<dbReference type="Pfam" id="PF00072">
    <property type="entry name" value="Response_reg"/>
    <property type="match status" value="1"/>
</dbReference>
<dbReference type="Gene3D" id="3.40.50.2300">
    <property type="match status" value="1"/>
</dbReference>
<feature type="domain" description="HTH LytTR-type" evidence="3">
    <location>
        <begin position="138"/>
        <end position="236"/>
    </location>
</feature>
<dbReference type="EMBL" id="JAFKCU010000006">
    <property type="protein sequence ID" value="MBN7817700.1"/>
    <property type="molecule type" value="Genomic_DNA"/>
</dbReference>
<gene>
    <name evidence="4" type="ORF">J0A69_19815</name>
</gene>
<evidence type="ECO:0000259" key="2">
    <source>
        <dbReference type="PROSITE" id="PS50110"/>
    </source>
</evidence>
<dbReference type="InterPro" id="IPR011006">
    <property type="entry name" value="CheY-like_superfamily"/>
</dbReference>
<evidence type="ECO:0000313" key="4">
    <source>
        <dbReference type="EMBL" id="MBN7817700.1"/>
    </source>
</evidence>
<dbReference type="Proteomes" id="UP000664480">
    <property type="component" value="Unassembled WGS sequence"/>
</dbReference>
<name>A0ABS3CKS7_9BACT</name>
<comment type="caution">
    <text evidence="4">The sequence shown here is derived from an EMBL/GenBank/DDBJ whole genome shotgun (WGS) entry which is preliminary data.</text>
</comment>
<sequence length="237" mass="27353">MTCIIIDDEETSRIILDQLCSEINDLDLIDTFENAIEAIKFLNKNDVDLILLDIHMPGFSGFDFIQTLKNPPKIVLTTSDKDFAIQAFEYESVMDYLVKPITRERFSKALKKVETFISQKQIDSHVHLLTTTTTTKNLFINIDRTLIKIDTDTINLIESEGDYIKIKTSDKIYKVHSTLKKISEKLPAEPFFQVHRSYIVNLSKIIDIQDNTILIEKNVVPISKSKRSELMRKLNLL</sequence>
<proteinExistence type="predicted"/>